<proteinExistence type="predicted"/>
<reference evidence="2" key="1">
    <citation type="journal article" date="2020" name="bioRxiv">
        <title>Comparative genomics of Chlamydomonas.</title>
        <authorList>
            <person name="Craig R.J."/>
            <person name="Hasan A.R."/>
            <person name="Ness R.W."/>
            <person name="Keightley P.D."/>
        </authorList>
    </citation>
    <scope>NUCLEOTIDE SEQUENCE</scope>
    <source>
        <strain evidence="2">CCAP 11/70</strain>
    </source>
</reference>
<feature type="region of interest" description="Disordered" evidence="1">
    <location>
        <begin position="163"/>
        <end position="224"/>
    </location>
</feature>
<evidence type="ECO:0000256" key="1">
    <source>
        <dbReference type="SAM" id="MobiDB-lite"/>
    </source>
</evidence>
<evidence type="ECO:0000313" key="3">
    <source>
        <dbReference type="Proteomes" id="UP000612055"/>
    </source>
</evidence>
<feature type="compositionally biased region" description="Pro residues" evidence="1">
    <location>
        <begin position="106"/>
        <end position="119"/>
    </location>
</feature>
<organism evidence="2 3">
    <name type="scientific">Edaphochlamys debaryana</name>
    <dbReference type="NCBI Taxonomy" id="47281"/>
    <lineage>
        <taxon>Eukaryota</taxon>
        <taxon>Viridiplantae</taxon>
        <taxon>Chlorophyta</taxon>
        <taxon>core chlorophytes</taxon>
        <taxon>Chlorophyceae</taxon>
        <taxon>CS clade</taxon>
        <taxon>Chlamydomonadales</taxon>
        <taxon>Chlamydomonadales incertae sedis</taxon>
        <taxon>Edaphochlamys</taxon>
    </lineage>
</organism>
<comment type="caution">
    <text evidence="2">The sequence shown here is derived from an EMBL/GenBank/DDBJ whole genome shotgun (WGS) entry which is preliminary data.</text>
</comment>
<name>A0A835YBC3_9CHLO</name>
<feature type="region of interest" description="Disordered" evidence="1">
    <location>
        <begin position="316"/>
        <end position="365"/>
    </location>
</feature>
<feature type="region of interest" description="Disordered" evidence="1">
    <location>
        <begin position="1"/>
        <end position="143"/>
    </location>
</feature>
<sequence length="493" mass="50982">MAPRAPPLAPAQESPFSTHGASAPLQAHPPPPRRDSFQRPAPPARGRALTRSACSSFSYPEHPFAGSQAPGPPGPPDGSCNAPRAGPQPASGGHAWEGWSTEPQPQQQPQPPSQPNPHRPPPRRGGVGSWEDAARPHSPLYTVSPLADHADLSADYEAYEAPLSAEIGGRPSDEAGEGTESGGSASELRGRSGAPHGPLPEPRSRSITRLPPLHFTPHGGIPTGVQHGPLASEVLSGTIVCSPVSAAGSVSGGVIAADRLFGARSTHSTGGAGPQSPCELEPTLHPLAQRRTSVSILDVARPQNARGFLPVGFRSLAGHRSPPAPHLPDPQTSAPFAEPHTHRDTTRPDHNTHQAPVPAPTSSLFSDLDKLRQLEALLDADGNPTGADDIEPAPVPSAPRRPLWPVRLPSITRTAHVPSGYAVSALRSGEPLADALGQGHAPGHGHGCGYGLGARGEEEGLLPGGGDEAARIAEAAARAGGFRTERSRRRGSC</sequence>
<dbReference type="EMBL" id="JAEHOE010000011">
    <property type="protein sequence ID" value="KAG2498158.1"/>
    <property type="molecule type" value="Genomic_DNA"/>
</dbReference>
<keyword evidence="3" id="KW-1185">Reference proteome</keyword>
<dbReference type="Proteomes" id="UP000612055">
    <property type="component" value="Unassembled WGS sequence"/>
</dbReference>
<protein>
    <submittedName>
        <fullName evidence="2">Uncharacterized protein</fullName>
    </submittedName>
</protein>
<feature type="compositionally biased region" description="Basic and acidic residues" evidence="1">
    <location>
        <begin position="339"/>
        <end position="352"/>
    </location>
</feature>
<dbReference type="AlphaFoldDB" id="A0A835YBC3"/>
<gene>
    <name evidence="2" type="ORF">HYH03_003915</name>
</gene>
<evidence type="ECO:0000313" key="2">
    <source>
        <dbReference type="EMBL" id="KAG2498158.1"/>
    </source>
</evidence>
<accession>A0A835YBC3</accession>